<comment type="caution">
    <text evidence="2">The sequence shown here is derived from an EMBL/GenBank/DDBJ whole genome shotgun (WGS) entry which is preliminary data.</text>
</comment>
<name>A0ABP4MP12_9ACTN</name>
<proteinExistence type="predicted"/>
<keyword evidence="3" id="KW-1185">Reference proteome</keyword>
<keyword evidence="1" id="KW-0472">Membrane</keyword>
<protein>
    <recommendedName>
        <fullName evidence="4">LPXTG cell wall anchor domain-containing protein</fullName>
    </recommendedName>
</protein>
<feature type="transmembrane region" description="Helical" evidence="1">
    <location>
        <begin position="24"/>
        <end position="44"/>
    </location>
</feature>
<evidence type="ECO:0000313" key="2">
    <source>
        <dbReference type="EMBL" id="GAA1548074.1"/>
    </source>
</evidence>
<gene>
    <name evidence="2" type="ORF">GCM10009804_00530</name>
</gene>
<dbReference type="RefSeq" id="WP_344231220.1">
    <property type="nucleotide sequence ID" value="NZ_BAAAPH010000001.1"/>
</dbReference>
<reference evidence="3" key="1">
    <citation type="journal article" date="2019" name="Int. J. Syst. Evol. Microbiol.">
        <title>The Global Catalogue of Microorganisms (GCM) 10K type strain sequencing project: providing services to taxonomists for standard genome sequencing and annotation.</title>
        <authorList>
            <consortium name="The Broad Institute Genomics Platform"/>
            <consortium name="The Broad Institute Genome Sequencing Center for Infectious Disease"/>
            <person name="Wu L."/>
            <person name="Ma J."/>
        </authorList>
    </citation>
    <scope>NUCLEOTIDE SEQUENCE [LARGE SCALE GENOMIC DNA]</scope>
    <source>
        <strain evidence="3">JCM 15572</strain>
    </source>
</reference>
<sequence>MYGHTSMTLPGTTLAATGAATNTLALMVAGFALLFAGLAVLKLLPKRR</sequence>
<evidence type="ECO:0008006" key="4">
    <source>
        <dbReference type="Google" id="ProtNLM"/>
    </source>
</evidence>
<evidence type="ECO:0000313" key="3">
    <source>
        <dbReference type="Proteomes" id="UP001501705"/>
    </source>
</evidence>
<organism evidence="2 3">
    <name type="scientific">Kribbella hippodromi</name>
    <dbReference type="NCBI Taxonomy" id="434347"/>
    <lineage>
        <taxon>Bacteria</taxon>
        <taxon>Bacillati</taxon>
        <taxon>Actinomycetota</taxon>
        <taxon>Actinomycetes</taxon>
        <taxon>Propionibacteriales</taxon>
        <taxon>Kribbellaceae</taxon>
        <taxon>Kribbella</taxon>
    </lineage>
</organism>
<keyword evidence="1" id="KW-1133">Transmembrane helix</keyword>
<dbReference type="EMBL" id="BAAAPH010000001">
    <property type="protein sequence ID" value="GAA1548074.1"/>
    <property type="molecule type" value="Genomic_DNA"/>
</dbReference>
<accession>A0ABP4MP12</accession>
<evidence type="ECO:0000256" key="1">
    <source>
        <dbReference type="SAM" id="Phobius"/>
    </source>
</evidence>
<dbReference type="NCBIfam" id="TIGR01167">
    <property type="entry name" value="LPXTG_anchor"/>
    <property type="match status" value="1"/>
</dbReference>
<keyword evidence="1" id="KW-0812">Transmembrane</keyword>
<dbReference type="Proteomes" id="UP001501705">
    <property type="component" value="Unassembled WGS sequence"/>
</dbReference>